<proteinExistence type="predicted"/>
<name>A0AAN9B7I9_9CAEN</name>
<keyword evidence="4 5" id="KW-0472">Membrane</keyword>
<comment type="caution">
    <text evidence="9">The sequence shown here is derived from an EMBL/GenBank/DDBJ whole genome shotgun (WGS) entry which is preliminary data.</text>
</comment>
<feature type="transmembrane region" description="Helical" evidence="7">
    <location>
        <begin position="12"/>
        <end position="33"/>
    </location>
</feature>
<evidence type="ECO:0000256" key="6">
    <source>
        <dbReference type="SAM" id="MobiDB-lite"/>
    </source>
</evidence>
<evidence type="ECO:0000256" key="1">
    <source>
        <dbReference type="ARBA" id="ARBA00004141"/>
    </source>
</evidence>
<keyword evidence="2 5" id="KW-0812">Transmembrane</keyword>
<evidence type="ECO:0000256" key="7">
    <source>
        <dbReference type="SAM" id="Phobius"/>
    </source>
</evidence>
<evidence type="ECO:0000256" key="4">
    <source>
        <dbReference type="ARBA" id="ARBA00023136"/>
    </source>
</evidence>
<feature type="region of interest" description="Disordered" evidence="6">
    <location>
        <begin position="262"/>
        <end position="281"/>
    </location>
</feature>
<dbReference type="InterPro" id="IPR006634">
    <property type="entry name" value="TLC-dom"/>
</dbReference>
<dbReference type="Proteomes" id="UP001374579">
    <property type="component" value="Unassembled WGS sequence"/>
</dbReference>
<evidence type="ECO:0000256" key="3">
    <source>
        <dbReference type="ARBA" id="ARBA00022989"/>
    </source>
</evidence>
<dbReference type="GO" id="GO:0016020">
    <property type="term" value="C:membrane"/>
    <property type="evidence" value="ECO:0007669"/>
    <property type="project" value="UniProtKB-SubCell"/>
</dbReference>
<feature type="transmembrane region" description="Helical" evidence="7">
    <location>
        <begin position="217"/>
        <end position="240"/>
    </location>
</feature>
<organism evidence="9 10">
    <name type="scientific">Littorina saxatilis</name>
    <dbReference type="NCBI Taxonomy" id="31220"/>
    <lineage>
        <taxon>Eukaryota</taxon>
        <taxon>Metazoa</taxon>
        <taxon>Spiralia</taxon>
        <taxon>Lophotrochozoa</taxon>
        <taxon>Mollusca</taxon>
        <taxon>Gastropoda</taxon>
        <taxon>Caenogastropoda</taxon>
        <taxon>Littorinimorpha</taxon>
        <taxon>Littorinoidea</taxon>
        <taxon>Littorinidae</taxon>
        <taxon>Littorina</taxon>
    </lineage>
</organism>
<feature type="domain" description="TLC" evidence="8">
    <location>
        <begin position="50"/>
        <end position="251"/>
    </location>
</feature>
<dbReference type="SMART" id="SM00724">
    <property type="entry name" value="TLC"/>
    <property type="match status" value="1"/>
</dbReference>
<evidence type="ECO:0000313" key="9">
    <source>
        <dbReference type="EMBL" id="KAK7100688.1"/>
    </source>
</evidence>
<evidence type="ECO:0000256" key="5">
    <source>
        <dbReference type="PROSITE-ProRule" id="PRU00205"/>
    </source>
</evidence>
<dbReference type="PROSITE" id="PS51257">
    <property type="entry name" value="PROKAR_LIPOPROTEIN"/>
    <property type="match status" value="1"/>
</dbReference>
<evidence type="ECO:0000259" key="8">
    <source>
        <dbReference type="PROSITE" id="PS50922"/>
    </source>
</evidence>
<dbReference type="AlphaFoldDB" id="A0AAN9B7I9"/>
<evidence type="ECO:0000256" key="2">
    <source>
        <dbReference type="ARBA" id="ARBA00022692"/>
    </source>
</evidence>
<dbReference type="PANTHER" id="PTHR13439">
    <property type="entry name" value="CT120 PROTEIN"/>
    <property type="match status" value="1"/>
</dbReference>
<keyword evidence="3 7" id="KW-1133">Transmembrane helix</keyword>
<reference evidence="9 10" key="1">
    <citation type="submission" date="2024-02" db="EMBL/GenBank/DDBJ databases">
        <title>Chromosome-scale genome assembly of the rough periwinkle Littorina saxatilis.</title>
        <authorList>
            <person name="De Jode A."/>
            <person name="Faria R."/>
            <person name="Formenti G."/>
            <person name="Sims Y."/>
            <person name="Smith T.P."/>
            <person name="Tracey A."/>
            <person name="Wood J.M.D."/>
            <person name="Zagrodzka Z.B."/>
            <person name="Johannesson K."/>
            <person name="Butlin R.K."/>
            <person name="Leder E.H."/>
        </authorList>
    </citation>
    <scope>NUCLEOTIDE SEQUENCE [LARGE SCALE GENOMIC DNA]</scope>
    <source>
        <strain evidence="9">Snail1</strain>
        <tissue evidence="9">Muscle</tissue>
    </source>
</reference>
<dbReference type="GO" id="GO:0005783">
    <property type="term" value="C:endoplasmic reticulum"/>
    <property type="evidence" value="ECO:0007669"/>
    <property type="project" value="TreeGrafter"/>
</dbReference>
<comment type="subcellular location">
    <subcellularLocation>
        <location evidence="1">Membrane</location>
        <topology evidence="1">Multi-pass membrane protein</topology>
    </subcellularLocation>
</comment>
<feature type="compositionally biased region" description="Basic and acidic residues" evidence="6">
    <location>
        <begin position="268"/>
        <end position="281"/>
    </location>
</feature>
<accession>A0AAN9B7I9</accession>
<dbReference type="EMBL" id="JBAMIC010000011">
    <property type="protein sequence ID" value="KAK7100688.1"/>
    <property type="molecule type" value="Genomic_DNA"/>
</dbReference>
<keyword evidence="10" id="KW-1185">Reference proteome</keyword>
<protein>
    <recommendedName>
        <fullName evidence="8">TLC domain-containing protein</fullName>
    </recommendedName>
</protein>
<evidence type="ECO:0000313" key="10">
    <source>
        <dbReference type="Proteomes" id="UP001374579"/>
    </source>
</evidence>
<dbReference type="Pfam" id="PF03798">
    <property type="entry name" value="TRAM_LAG1_CLN8"/>
    <property type="match status" value="1"/>
</dbReference>
<dbReference type="PROSITE" id="PS50922">
    <property type="entry name" value="TLC"/>
    <property type="match status" value="1"/>
</dbReference>
<sequence>MARSVESVAFDATYYPAAAISCIFFLYLFKFLSPSLSAKMSERYSLLTEEQKVDWNTRVLSTVHATVVSSMCAYSLIYDDEISKDPIWWDSPAVRTSCAIVVGYMASDLVIMTIHYKQIGEVFYFFHHGASMYAYYYVMTYGVLPYFANYRLVAEFSTPFVNQRWFLAVLGYDKKSSIFVANGIAMAVTFFAVRIAVMPPYWLKVYSVYGTEPFNRLGHIQMVLVITCAVLDIINLFWFYKIYAGARRVLTIFLSKGGGEGLGVSGGTKEKEKEAPALKTE</sequence>
<dbReference type="GO" id="GO:0055088">
    <property type="term" value="P:lipid homeostasis"/>
    <property type="evidence" value="ECO:0007669"/>
    <property type="project" value="TreeGrafter"/>
</dbReference>
<dbReference type="PANTHER" id="PTHR13439:SF0">
    <property type="entry name" value="TOPOISOMERASE I DAMAGE AFFECTED PROTEIN 4"/>
    <property type="match status" value="1"/>
</dbReference>
<dbReference type="InterPro" id="IPR050846">
    <property type="entry name" value="TLCD"/>
</dbReference>
<gene>
    <name evidence="9" type="ORF">V1264_023597</name>
</gene>
<feature type="transmembrane region" description="Helical" evidence="7">
    <location>
        <begin position="178"/>
        <end position="197"/>
    </location>
</feature>